<evidence type="ECO:0000313" key="1">
    <source>
        <dbReference type="EMBL" id="SVA88860.1"/>
    </source>
</evidence>
<dbReference type="EMBL" id="UINC01021394">
    <property type="protein sequence ID" value="SVA88860.1"/>
    <property type="molecule type" value="Genomic_DNA"/>
</dbReference>
<proteinExistence type="predicted"/>
<protein>
    <submittedName>
        <fullName evidence="1">Uncharacterized protein</fullName>
    </submittedName>
</protein>
<feature type="non-terminal residue" evidence="1">
    <location>
        <position position="1"/>
    </location>
</feature>
<dbReference type="AlphaFoldDB" id="A0A381ZHY3"/>
<dbReference type="Gene3D" id="1.25.40.10">
    <property type="entry name" value="Tetratricopeptide repeat domain"/>
    <property type="match status" value="2"/>
</dbReference>
<gene>
    <name evidence="1" type="ORF">METZ01_LOCUS141714</name>
</gene>
<accession>A0A381ZHY3</accession>
<dbReference type="InterPro" id="IPR011990">
    <property type="entry name" value="TPR-like_helical_dom_sf"/>
</dbReference>
<reference evidence="1" key="1">
    <citation type="submission" date="2018-05" db="EMBL/GenBank/DDBJ databases">
        <authorList>
            <person name="Lanie J.A."/>
            <person name="Ng W.-L."/>
            <person name="Kazmierczak K.M."/>
            <person name="Andrzejewski T.M."/>
            <person name="Davidsen T.M."/>
            <person name="Wayne K.J."/>
            <person name="Tettelin H."/>
            <person name="Glass J.I."/>
            <person name="Rusch D."/>
            <person name="Podicherti R."/>
            <person name="Tsui H.-C.T."/>
            <person name="Winkler M.E."/>
        </authorList>
    </citation>
    <scope>NUCLEOTIDE SEQUENCE</scope>
</reference>
<organism evidence="1">
    <name type="scientific">marine metagenome</name>
    <dbReference type="NCBI Taxonomy" id="408172"/>
    <lineage>
        <taxon>unclassified sequences</taxon>
        <taxon>metagenomes</taxon>
        <taxon>ecological metagenomes</taxon>
    </lineage>
</organism>
<dbReference type="SUPFAM" id="SSF48452">
    <property type="entry name" value="TPR-like"/>
    <property type="match status" value="1"/>
</dbReference>
<sequence>RFNPTYMIFAESFTDPAKRRDPGFDRRDVALITQNALADSTYLDTVRAHYQRSKQIDWNPVDPTYIPFASGALGTNFLFGLSGAIDRWMIGMGSDWEVDRRTSGSYFEPEQILKPTDLAKRIAHQDDELGRFLLDKLSDEGRAACAKSPSDDDLREILAGDFNAIIDGDPIWDDAVFAGLEFSRTTLALREQVAALGQAQPKRVEENGRYIRWRQARVRLNRRLLDELLADFIQPGQAGLYPDLELNTPTQVEAEIAFAEYLQEADAREKAGALKPGEIVNRVGDRVSVAGQVSVMQINSKLAKLLFDKNPARDFFIEVSFPLEWMYPHLTPYGIILKLNHGEVPEITDEMMRKDRLFWAQYQTRLTGNWITDETSVEQIGNWAIKTYQRWDLDGYTGDPAFVRDEPAQKSFSKLRTSIADIYRWRIDNYKLAITKEADAAKRDEMKQKQQRMTREYIFALKQAWAFCPYSPEVLSHFTQLLLSLGFDEFKAGDKAAAQARRDDAIHLVTTYERFDPESPMIKHLINGIQQFNSVLEGKPQAGAGSQAATKGLNLSDQEVQQIQQQLVSLQRRHQANPADPKVTLELATIYLRLKQNDQALKLIDSLVQQPGLEISTRFTVAAVYQNLGQGVKAEQQNRIAQEGLKQLEAKLANEPGNFDLALALATTHVQLGQAQRGVDVLAQAIQQPSINTTNLLMAAQFFNQLGSQKQLEAALVVLTRKMPESPEGWYDLAAVQAAQRDRTEDSWASLARALTLDKQRRATNATADNIHDRVVKDPRFTDVRRLPGFKAWQP</sequence>
<name>A0A381ZHY3_9ZZZZ</name>